<sequence length="103" mass="11131">MDAPEQATEQPAPYADERSFLGSLLEALEKVGGFNAAIRQPYGMGTPYLRVQGGGTMGNGEDIRLRRVAKDGSLRAVWQWGEDLPTDPAEAAEAIGRVINPEM</sequence>
<accession>A0A6I4WFT8</accession>
<dbReference type="AlphaFoldDB" id="A0A6I4WFT8"/>
<proteinExistence type="predicted"/>
<dbReference type="EMBL" id="WUTW01000008">
    <property type="protein sequence ID" value="MXQ67730.1"/>
    <property type="molecule type" value="Genomic_DNA"/>
</dbReference>
<gene>
    <name evidence="1" type="ORF">GQ466_27295</name>
</gene>
<dbReference type="OrthoDB" id="3482870at2"/>
<reference evidence="1 2" key="1">
    <citation type="submission" date="2019-12" db="EMBL/GenBank/DDBJ databases">
        <title>Nocardia macrotermitis sp. nov. and Nocardia aurantia sp. nov., isolated from the gut of the fungus growing-termite Macrotermes natalensis.</title>
        <authorList>
            <person name="Christine B."/>
            <person name="Rene B."/>
        </authorList>
    </citation>
    <scope>NUCLEOTIDE SEQUENCE [LARGE SCALE GENOMIC DNA]</scope>
    <source>
        <strain evidence="1 2">DSM 102126</strain>
    </source>
</reference>
<protein>
    <submittedName>
        <fullName evidence="1">Uncharacterized protein</fullName>
    </submittedName>
</protein>
<name>A0A6I4WFT8_9ACTN</name>
<evidence type="ECO:0000313" key="2">
    <source>
        <dbReference type="Proteomes" id="UP000431901"/>
    </source>
</evidence>
<evidence type="ECO:0000313" key="1">
    <source>
        <dbReference type="EMBL" id="MXQ67730.1"/>
    </source>
</evidence>
<keyword evidence="2" id="KW-1185">Reference proteome</keyword>
<organism evidence="1 2">
    <name type="scientific">Actinomadura rayongensis</name>
    <dbReference type="NCBI Taxonomy" id="1429076"/>
    <lineage>
        <taxon>Bacteria</taxon>
        <taxon>Bacillati</taxon>
        <taxon>Actinomycetota</taxon>
        <taxon>Actinomycetes</taxon>
        <taxon>Streptosporangiales</taxon>
        <taxon>Thermomonosporaceae</taxon>
        <taxon>Actinomadura</taxon>
    </lineage>
</organism>
<dbReference type="Proteomes" id="UP000431901">
    <property type="component" value="Unassembled WGS sequence"/>
</dbReference>
<comment type="caution">
    <text evidence="1">The sequence shown here is derived from an EMBL/GenBank/DDBJ whole genome shotgun (WGS) entry which is preliminary data.</text>
</comment>